<dbReference type="EMBL" id="LVJE01000020">
    <property type="protein sequence ID" value="OAB26925.1"/>
    <property type="molecule type" value="Genomic_DNA"/>
</dbReference>
<reference evidence="1 2" key="1">
    <citation type="submission" date="2016-03" db="EMBL/GenBank/DDBJ databases">
        <title>Draft genome sequence of Flavobacterium fryxellicola DSM 16209.</title>
        <authorList>
            <person name="Shin S.-K."/>
            <person name="Yi H."/>
        </authorList>
    </citation>
    <scope>NUCLEOTIDE SEQUENCE [LARGE SCALE GENOMIC DNA]</scope>
    <source>
        <strain evidence="1 2">DSM 16209</strain>
    </source>
</reference>
<dbReference type="OrthoDB" id="2781056at2"/>
<accession>A0A167W1D3</accession>
<keyword evidence="2" id="KW-1185">Reference proteome</keyword>
<sequence>MIDIKNNAPSTLESRKGKIFDLPNKDIENLGCIDIVALEIDFLKLKEIKGNLFPIDIYPKAIQEIIIEIHNKQVFPIDYLGSGILSAASASIGKSYKLEVKKNGWEEKVNLFMVIVGKPGDAKSQALKFCFNPIQIKENQLFTEYENQLIEYEKGISESSETKFKEKKPILKRYLLSDFTPEALILHHSNNKRSLCVFVDELNGWLKNFNRYNSSGEAETYLSLWSGTPITTDRASGKSHRLSDPCLSVIGSTQISVLKDFGKDGRSTNGFMDRLLFVYPNEEKILRWNIETVNKVLIDNYTALIHNLLELGNEDPNESIVIPLETEAKEFLFRWQNNRPDKFFFDYERSIEIKLQQYVLRFALILELIQSTVANKSIITVSIQSVRSAIKLFDYFYHNAVQVRTEIMRKNYFETLTEGQKSILNELPKTFTTAEGIKIACKLIDRKPRISERQFKTYLKDLKLFKRVAHRSYENVI</sequence>
<evidence type="ECO:0008006" key="3">
    <source>
        <dbReference type="Google" id="ProtNLM"/>
    </source>
</evidence>
<dbReference type="Proteomes" id="UP000077164">
    <property type="component" value="Unassembled WGS sequence"/>
</dbReference>
<dbReference type="AlphaFoldDB" id="A0A167W1D3"/>
<evidence type="ECO:0000313" key="2">
    <source>
        <dbReference type="Proteomes" id="UP000077164"/>
    </source>
</evidence>
<protein>
    <recommendedName>
        <fullName evidence="3">DUF3987 domain-containing protein</fullName>
    </recommendedName>
</protein>
<comment type="caution">
    <text evidence="1">The sequence shown here is derived from an EMBL/GenBank/DDBJ whole genome shotgun (WGS) entry which is preliminary data.</text>
</comment>
<dbReference type="InterPro" id="IPR025048">
    <property type="entry name" value="DUF3987"/>
</dbReference>
<name>A0A167W1D3_9FLAO</name>
<dbReference type="Pfam" id="PF13148">
    <property type="entry name" value="DUF3987"/>
    <property type="match status" value="1"/>
</dbReference>
<dbReference type="STRING" id="249352.SAMN05444395_11824"/>
<evidence type="ECO:0000313" key="1">
    <source>
        <dbReference type="EMBL" id="OAB26925.1"/>
    </source>
</evidence>
<dbReference type="RefSeq" id="WP_066081861.1">
    <property type="nucleotide sequence ID" value="NZ_FRDK01000018.1"/>
</dbReference>
<gene>
    <name evidence="1" type="ORF">FBFR_12505</name>
</gene>
<organism evidence="1 2">
    <name type="scientific">Flavobacterium fryxellicola</name>
    <dbReference type="NCBI Taxonomy" id="249352"/>
    <lineage>
        <taxon>Bacteria</taxon>
        <taxon>Pseudomonadati</taxon>
        <taxon>Bacteroidota</taxon>
        <taxon>Flavobacteriia</taxon>
        <taxon>Flavobacteriales</taxon>
        <taxon>Flavobacteriaceae</taxon>
        <taxon>Flavobacterium</taxon>
    </lineage>
</organism>
<proteinExistence type="predicted"/>